<evidence type="ECO:0000313" key="2">
    <source>
        <dbReference type="EMBL" id="PYG88428.1"/>
    </source>
</evidence>
<dbReference type="EMBL" id="QKMR01000006">
    <property type="protein sequence ID" value="PYG88428.1"/>
    <property type="molecule type" value="Genomic_DNA"/>
</dbReference>
<dbReference type="NCBIfam" id="NF047422">
    <property type="entry name" value="YfmF_fam"/>
    <property type="match status" value="1"/>
</dbReference>
<evidence type="ECO:0000313" key="3">
    <source>
        <dbReference type="Proteomes" id="UP000248132"/>
    </source>
</evidence>
<dbReference type="InterPro" id="IPR011249">
    <property type="entry name" value="Metalloenz_LuxS/M16"/>
</dbReference>
<comment type="caution">
    <text evidence="2">The sequence shown here is derived from an EMBL/GenBank/DDBJ whole genome shotgun (WGS) entry which is preliminary data.</text>
</comment>
<proteinExistence type="predicted"/>
<keyword evidence="3" id="KW-1185">Reference proteome</keyword>
<dbReference type="InterPro" id="IPR007863">
    <property type="entry name" value="Peptidase_M16_C"/>
</dbReference>
<dbReference type="PANTHER" id="PTHR11851:SF186">
    <property type="entry name" value="INACTIVE METALLOPROTEASE YMFF-RELATED"/>
    <property type="match status" value="1"/>
</dbReference>
<dbReference type="AlphaFoldDB" id="A0A318XLC8"/>
<dbReference type="GO" id="GO:0046872">
    <property type="term" value="F:metal ion binding"/>
    <property type="evidence" value="ECO:0007669"/>
    <property type="project" value="InterPro"/>
</dbReference>
<dbReference type="Proteomes" id="UP000248132">
    <property type="component" value="Unassembled WGS sequence"/>
</dbReference>
<evidence type="ECO:0000259" key="1">
    <source>
        <dbReference type="Pfam" id="PF05193"/>
    </source>
</evidence>
<dbReference type="Gene3D" id="3.30.830.10">
    <property type="entry name" value="Metalloenzyme, LuxS/M16 peptidase-like"/>
    <property type="match status" value="2"/>
</dbReference>
<dbReference type="PANTHER" id="PTHR11851">
    <property type="entry name" value="METALLOPROTEASE"/>
    <property type="match status" value="1"/>
</dbReference>
<feature type="domain" description="Peptidase M16 C-terminal" evidence="1">
    <location>
        <begin position="191"/>
        <end position="366"/>
    </location>
</feature>
<dbReference type="OrthoDB" id="9762085at2"/>
<accession>A0A318XLC8</accession>
<dbReference type="SUPFAM" id="SSF63411">
    <property type="entry name" value="LuxS/MPP-like metallohydrolase"/>
    <property type="match status" value="2"/>
</dbReference>
<organism evidence="2 3">
    <name type="scientific">Ruminiclostridium sufflavum DSM 19573</name>
    <dbReference type="NCBI Taxonomy" id="1121337"/>
    <lineage>
        <taxon>Bacteria</taxon>
        <taxon>Bacillati</taxon>
        <taxon>Bacillota</taxon>
        <taxon>Clostridia</taxon>
        <taxon>Eubacteriales</taxon>
        <taxon>Oscillospiraceae</taxon>
        <taxon>Ruminiclostridium</taxon>
    </lineage>
</organism>
<sequence>MTNINTSGEKPDKISEINGIRIYNIKSDKFKTNTINIFFEDDLNINSVALNALFPSVLRRGCKGLPTIRDINLYLEELYGAVFDCGIVKKGERQIIQFYFEYVSDKYTSDGHRNFERAFEFLLNIIFNPHLQNGIFNEQYVEQEKNNLKMLVEGRTNDKVQYALDRCYELMCREEPFGLYEYGTARQIEGITARELYSHYKEKVLTLPADIFITGELSDTDTEFLIKRIRSIGRKGQKALSAAIVKSLPGKIKYYEDKMDINQAKLSLGFRTNITAKEDEYYALLVYNGILGGGMHSKLFQNVREKAGLAYYVFAGLEKFKGLMIIGSGIDIKEREHVKELILKELDEIQAGNITDYEFKATIKSLETGIQSLKDSQLQIVDFYLSQLTAGTHDTMEALLEKIKLVTKEEVIAVSKKIQLDTEYFLTANN</sequence>
<dbReference type="InterPro" id="IPR050361">
    <property type="entry name" value="MPP/UQCRC_Complex"/>
</dbReference>
<gene>
    <name evidence="2" type="ORF">LY28_01276</name>
</gene>
<dbReference type="RefSeq" id="WP_110461335.1">
    <property type="nucleotide sequence ID" value="NZ_QKMR01000006.1"/>
</dbReference>
<dbReference type="Pfam" id="PF05193">
    <property type="entry name" value="Peptidase_M16_C"/>
    <property type="match status" value="1"/>
</dbReference>
<name>A0A318XLC8_9FIRM</name>
<protein>
    <submittedName>
        <fullName evidence="2">Putative Zn-dependent peptidase</fullName>
    </submittedName>
</protein>
<reference evidence="2 3" key="1">
    <citation type="submission" date="2018-06" db="EMBL/GenBank/DDBJ databases">
        <title>Genomic Encyclopedia of Type Strains, Phase I: the one thousand microbial genomes (KMG-I) project.</title>
        <authorList>
            <person name="Kyrpides N."/>
        </authorList>
    </citation>
    <scope>NUCLEOTIDE SEQUENCE [LARGE SCALE GENOMIC DNA]</scope>
    <source>
        <strain evidence="2 3">DSM 19573</strain>
    </source>
</reference>